<dbReference type="GO" id="GO:0005634">
    <property type="term" value="C:nucleus"/>
    <property type="evidence" value="ECO:0007669"/>
    <property type="project" value="UniProtKB-ARBA"/>
</dbReference>
<dbReference type="GO" id="GO:0008270">
    <property type="term" value="F:zinc ion binding"/>
    <property type="evidence" value="ECO:0007669"/>
    <property type="project" value="UniProtKB-KW"/>
</dbReference>
<dbReference type="GO" id="GO:0016199">
    <property type="term" value="P:axon midline choice point recognition"/>
    <property type="evidence" value="ECO:0007669"/>
    <property type="project" value="UniProtKB-ARBA"/>
</dbReference>
<feature type="region of interest" description="Disordered" evidence="10">
    <location>
        <begin position="583"/>
        <end position="782"/>
    </location>
</feature>
<evidence type="ECO:0000256" key="2">
    <source>
        <dbReference type="ARBA" id="ARBA00022723"/>
    </source>
</evidence>
<feature type="compositionally biased region" description="Basic and acidic residues" evidence="10">
    <location>
        <begin position="737"/>
        <end position="747"/>
    </location>
</feature>
<dbReference type="RefSeq" id="XP_018006610.1">
    <property type="nucleotide sequence ID" value="XM_018151121.2"/>
</dbReference>
<dbReference type="Gene3D" id="3.30.710.10">
    <property type="entry name" value="Potassium Channel Kv1.1, Chain A"/>
    <property type="match status" value="1"/>
</dbReference>
<feature type="region of interest" description="Disordered" evidence="10">
    <location>
        <begin position="544"/>
        <end position="566"/>
    </location>
</feature>
<dbReference type="PROSITE" id="PS50808">
    <property type="entry name" value="ZF_BED"/>
    <property type="match status" value="1"/>
</dbReference>
<evidence type="ECO:0000256" key="8">
    <source>
        <dbReference type="ARBA" id="ARBA00037382"/>
    </source>
</evidence>
<evidence type="ECO:0000256" key="6">
    <source>
        <dbReference type="ARBA" id="ARBA00022902"/>
    </source>
</evidence>
<evidence type="ECO:0000256" key="9">
    <source>
        <dbReference type="PROSITE-ProRule" id="PRU00027"/>
    </source>
</evidence>
<dbReference type="CDD" id="cd18315">
    <property type="entry name" value="BTB_POZ_BAB-like"/>
    <property type="match status" value="1"/>
</dbReference>
<dbReference type="AlphaFoldDB" id="A0A8B7MZ74"/>
<feature type="compositionally biased region" description="Polar residues" evidence="10">
    <location>
        <begin position="546"/>
        <end position="555"/>
    </location>
</feature>
<dbReference type="SMART" id="SM00614">
    <property type="entry name" value="ZnF_BED"/>
    <property type="match status" value="1"/>
</dbReference>
<keyword evidence="6" id="KW-0524">Neurogenesis</keyword>
<comment type="function">
    <text evidence="8">Putative transcription factor required for axon growth and guidance in the central and peripheral nervous systems. Repels CNS axons away from the midline by promoting the expression of the midline repellent sli and its receptor robo.</text>
</comment>
<dbReference type="InterPro" id="IPR003656">
    <property type="entry name" value="Znf_BED"/>
</dbReference>
<feature type="compositionally biased region" description="Polar residues" evidence="10">
    <location>
        <begin position="758"/>
        <end position="770"/>
    </location>
</feature>
<proteinExistence type="predicted"/>
<evidence type="ECO:0000256" key="7">
    <source>
        <dbReference type="ARBA" id="ARBA00023242"/>
    </source>
</evidence>
<protein>
    <submittedName>
        <fullName evidence="14">Protein abrupt isoform X2</fullName>
    </submittedName>
</protein>
<dbReference type="GO" id="GO:0048813">
    <property type="term" value="P:dendrite morphogenesis"/>
    <property type="evidence" value="ECO:0007669"/>
    <property type="project" value="UniProtKB-ARBA"/>
</dbReference>
<gene>
    <name evidence="14" type="primary">LOC108664523</name>
</gene>
<evidence type="ECO:0000259" key="11">
    <source>
        <dbReference type="PROSITE" id="PS50097"/>
    </source>
</evidence>
<feature type="domain" description="BED-type" evidence="12">
    <location>
        <begin position="80"/>
        <end position="129"/>
    </location>
</feature>
<feature type="domain" description="BTB" evidence="11">
    <location>
        <begin position="458"/>
        <end position="524"/>
    </location>
</feature>
<reference evidence="14" key="1">
    <citation type="submission" date="2025-08" db="UniProtKB">
        <authorList>
            <consortium name="RefSeq"/>
        </authorList>
    </citation>
    <scope>IDENTIFICATION</scope>
    <source>
        <tissue evidence="14">Whole organism</tissue>
    </source>
</reference>
<keyword evidence="7" id="KW-0539">Nucleus</keyword>
<dbReference type="GO" id="GO:0007464">
    <property type="term" value="P:R3/R4 cell fate commitment"/>
    <property type="evidence" value="ECO:0007669"/>
    <property type="project" value="UniProtKB-ARBA"/>
</dbReference>
<dbReference type="GO" id="GO:0045476">
    <property type="term" value="P:nurse cell apoptotic process"/>
    <property type="evidence" value="ECO:0007669"/>
    <property type="project" value="UniProtKB-ARBA"/>
</dbReference>
<feature type="compositionally biased region" description="Low complexity" evidence="10">
    <location>
        <begin position="583"/>
        <end position="594"/>
    </location>
</feature>
<feature type="compositionally biased region" description="Polar residues" evidence="10">
    <location>
        <begin position="609"/>
        <end position="620"/>
    </location>
</feature>
<dbReference type="InterPro" id="IPR011333">
    <property type="entry name" value="SKP1/BTB/POZ_sf"/>
</dbReference>
<dbReference type="GO" id="GO:0006357">
    <property type="term" value="P:regulation of transcription by RNA polymerase II"/>
    <property type="evidence" value="ECO:0007669"/>
    <property type="project" value="TreeGrafter"/>
</dbReference>
<dbReference type="SUPFAM" id="SSF54695">
    <property type="entry name" value="POZ domain"/>
    <property type="match status" value="1"/>
</dbReference>
<keyword evidence="3 9" id="KW-0863">Zinc-finger</keyword>
<dbReference type="GO" id="GO:0008406">
    <property type="term" value="P:gonad development"/>
    <property type="evidence" value="ECO:0007669"/>
    <property type="project" value="UniProtKB-ARBA"/>
</dbReference>
<evidence type="ECO:0000313" key="14">
    <source>
        <dbReference type="RefSeq" id="XP_018006610.1"/>
    </source>
</evidence>
<dbReference type="InterPro" id="IPR036236">
    <property type="entry name" value="Znf_C2H2_sf"/>
</dbReference>
<dbReference type="SUPFAM" id="SSF57667">
    <property type="entry name" value="beta-beta-alpha zinc fingers"/>
    <property type="match status" value="1"/>
</dbReference>
<evidence type="ECO:0000256" key="4">
    <source>
        <dbReference type="ARBA" id="ARBA00022782"/>
    </source>
</evidence>
<evidence type="ECO:0000259" key="12">
    <source>
        <dbReference type="PROSITE" id="PS50808"/>
    </source>
</evidence>
<keyword evidence="5" id="KW-0862">Zinc</keyword>
<dbReference type="PANTHER" id="PTHR23110">
    <property type="entry name" value="BTB DOMAIN TRANSCRIPTION FACTOR"/>
    <property type="match status" value="1"/>
</dbReference>
<dbReference type="OrthoDB" id="691673at2759"/>
<dbReference type="PANTHER" id="PTHR23110:SF111">
    <property type="entry name" value="LONGITUDINALS LACKING PROTEIN, ISOFORMS F_I_K_T"/>
    <property type="match status" value="1"/>
</dbReference>
<feature type="compositionally biased region" description="Low complexity" evidence="10">
    <location>
        <begin position="556"/>
        <end position="566"/>
    </location>
</feature>
<evidence type="ECO:0000256" key="1">
    <source>
        <dbReference type="ARBA" id="ARBA00022473"/>
    </source>
</evidence>
<feature type="compositionally biased region" description="Low complexity" evidence="10">
    <location>
        <begin position="723"/>
        <end position="733"/>
    </location>
</feature>
<dbReference type="InterPro" id="IPR051095">
    <property type="entry name" value="Dros_DevTransReg"/>
</dbReference>
<dbReference type="GO" id="GO:0003677">
    <property type="term" value="F:DNA binding"/>
    <property type="evidence" value="ECO:0007669"/>
    <property type="project" value="InterPro"/>
</dbReference>
<evidence type="ECO:0000256" key="10">
    <source>
        <dbReference type="SAM" id="MobiDB-lite"/>
    </source>
</evidence>
<dbReference type="Pfam" id="PF00651">
    <property type="entry name" value="BTB"/>
    <property type="match status" value="1"/>
</dbReference>
<keyword evidence="2" id="KW-0479">Metal-binding</keyword>
<dbReference type="Proteomes" id="UP000694843">
    <property type="component" value="Unplaced"/>
</dbReference>
<dbReference type="PROSITE" id="PS50097">
    <property type="entry name" value="BTB"/>
    <property type="match status" value="1"/>
</dbReference>
<dbReference type="GO" id="GO:0007526">
    <property type="term" value="P:larval somatic muscle development"/>
    <property type="evidence" value="ECO:0007669"/>
    <property type="project" value="UniProtKB-ARBA"/>
</dbReference>
<sequence>MAAAESAIDSGLVSNLPNIGAKPVSETCAAASVSSSVETSDEVAAAFAAACASNSFSGDSVGPGTAPASGVAASSANSGRRTSRVWLYFSMIDNYHYACKLCQFVGTYTNTTNMRKHIQHHHPERYQDILDHTRHITRPNLQHYCPMENSQQQQLSLAGTPDLQMQYRTGERSVPVSYQNYLQIPSHLPFAHPMPFEVPEKSPAEVKPFVVGHNRFTGQLGTLANSSVAATMCNNNQSGAPKRRFDETFANKKYENTAARSSGLRGHRSNVVNVRNFSYDEQEDMRGASAESPAGPESMGMEFSARYKQFVSSHSSQVKTRINSSEGFDSLKNESQDGVVGQRSMLQDDNGELSSGGGSVGLSGIEAVVAAAAAAAAAAGDPGPAVSGASQTSTDNHMMMGGGAMTSSISSSAAAREAAIGMSPPSVTSPNKPESYQLRHNNHLSLVLNQLAEDEAFMDVTLTAEGRSVKAHKSVLSAVSPYFSAVLRANPCQHPIIIMPRDVRYAELSNIIMYIYKGEMTVSAEDLPSLLKTAELLRITGLSPGENATSSQQPLTRTTNLSSSSSTVTANSFAGLFNGSMNPTSTSYSTPPHSESSRVLGSPRHEHLLQTTPIKKSSGSCLAKATPVRIESPTPDPTMLNPSDFMDLDMTCVKEELNSEEEDEEDIPKSPSPKEVTTPPPVENPLSSDSRDRHPPDARLDQEDPDTQPNLEAASDDHDSSHLRQSSHQSSSSPAGQREDSDNEIKRSSLKTLANLASLDTPTNLSPCDDSSSSSSSSLPDTSEILPNVCPYCSEYVVGNDMSSHLSTKHAFKPAFICSECQRVFTRKNVREMHAKDCKKET</sequence>
<dbReference type="Pfam" id="PF02892">
    <property type="entry name" value="zf-BED"/>
    <property type="match status" value="1"/>
</dbReference>
<accession>A0A8B7MZ74</accession>
<evidence type="ECO:0000256" key="3">
    <source>
        <dbReference type="ARBA" id="ARBA00022771"/>
    </source>
</evidence>
<dbReference type="SMART" id="SM00225">
    <property type="entry name" value="BTB"/>
    <property type="match status" value="1"/>
</dbReference>
<evidence type="ECO:0000313" key="13">
    <source>
        <dbReference type="Proteomes" id="UP000694843"/>
    </source>
</evidence>
<feature type="compositionally biased region" description="Basic and acidic residues" evidence="10">
    <location>
        <begin position="689"/>
        <end position="702"/>
    </location>
</feature>
<keyword evidence="4" id="KW-0221">Differentiation</keyword>
<dbReference type="GO" id="GO:0045467">
    <property type="term" value="P:R7 cell development"/>
    <property type="evidence" value="ECO:0007669"/>
    <property type="project" value="UniProtKB-ARBA"/>
</dbReference>
<evidence type="ECO:0000256" key="5">
    <source>
        <dbReference type="ARBA" id="ARBA00022833"/>
    </source>
</evidence>
<keyword evidence="13" id="KW-1185">Reference proteome</keyword>
<dbReference type="GeneID" id="108664523"/>
<name>A0A8B7MZ74_HYAAZ</name>
<organism evidence="13 14">
    <name type="scientific">Hyalella azteca</name>
    <name type="common">Amphipod</name>
    <dbReference type="NCBI Taxonomy" id="294128"/>
    <lineage>
        <taxon>Eukaryota</taxon>
        <taxon>Metazoa</taxon>
        <taxon>Ecdysozoa</taxon>
        <taxon>Arthropoda</taxon>
        <taxon>Crustacea</taxon>
        <taxon>Multicrustacea</taxon>
        <taxon>Malacostraca</taxon>
        <taxon>Eumalacostraca</taxon>
        <taxon>Peracarida</taxon>
        <taxon>Amphipoda</taxon>
        <taxon>Senticaudata</taxon>
        <taxon>Talitrida</taxon>
        <taxon>Talitroidea</taxon>
        <taxon>Hyalellidae</taxon>
        <taxon>Hyalella</taxon>
    </lineage>
</organism>
<keyword evidence="1" id="KW-0217">Developmental protein</keyword>
<dbReference type="GO" id="GO:0035167">
    <property type="term" value="P:larval lymph gland hemopoiesis"/>
    <property type="evidence" value="ECO:0007669"/>
    <property type="project" value="UniProtKB-ARBA"/>
</dbReference>
<dbReference type="InterPro" id="IPR000210">
    <property type="entry name" value="BTB/POZ_dom"/>
</dbReference>